<dbReference type="AlphaFoldDB" id="A0A934SR39"/>
<comment type="caution">
    <text evidence="1">The sequence shown here is derived from an EMBL/GenBank/DDBJ whole genome shotgun (WGS) entry which is preliminary data.</text>
</comment>
<keyword evidence="2" id="KW-1185">Reference proteome</keyword>
<gene>
    <name evidence="1" type="ORF">IV501_07380</name>
</gene>
<organism evidence="1 2">
    <name type="scientific">Lacisediminihabitans changchengi</name>
    <dbReference type="NCBI Taxonomy" id="2787634"/>
    <lineage>
        <taxon>Bacteria</taxon>
        <taxon>Bacillati</taxon>
        <taxon>Actinomycetota</taxon>
        <taxon>Actinomycetes</taxon>
        <taxon>Micrococcales</taxon>
        <taxon>Microbacteriaceae</taxon>
        <taxon>Lacisediminihabitans</taxon>
    </lineage>
</organism>
<dbReference type="EMBL" id="JAEPES010000002">
    <property type="protein sequence ID" value="MBK4347450.1"/>
    <property type="molecule type" value="Genomic_DNA"/>
</dbReference>
<name>A0A934SR39_9MICO</name>
<sequence>MPEAPRTRPSGAVVVHSFAGHLKARPRAVFEALDRRFSPGSAGQSRYLADPNAFLIVAEGGRWYRGEYRMVPDEHGSNLEHIMLNIAGQQKLSRFTGRREIKSAPAEFERLLRELRLELQ</sequence>
<dbReference type="RefSeq" id="WP_200555799.1">
    <property type="nucleotide sequence ID" value="NZ_JAEPES010000002.1"/>
</dbReference>
<evidence type="ECO:0000313" key="2">
    <source>
        <dbReference type="Proteomes" id="UP000636458"/>
    </source>
</evidence>
<evidence type="ECO:0000313" key="1">
    <source>
        <dbReference type="EMBL" id="MBK4347450.1"/>
    </source>
</evidence>
<dbReference type="Proteomes" id="UP000636458">
    <property type="component" value="Unassembled WGS sequence"/>
</dbReference>
<proteinExistence type="predicted"/>
<accession>A0A934SR39</accession>
<reference evidence="1" key="1">
    <citation type="submission" date="2021-01" db="EMBL/GenBank/DDBJ databases">
        <title>Lacisediminihabitans sp. nov. strain G11-30, isolated from Antarctic Soil.</title>
        <authorList>
            <person name="Li J."/>
        </authorList>
    </citation>
    <scope>NUCLEOTIDE SEQUENCE</scope>
    <source>
        <strain evidence="1">G11-30</strain>
    </source>
</reference>
<protein>
    <submittedName>
        <fullName evidence="1">Uncharacterized protein</fullName>
    </submittedName>
</protein>